<dbReference type="AlphaFoldDB" id="A0A9E7U385"/>
<protein>
    <recommendedName>
        <fullName evidence="2">DUF8009 domain-containing protein</fullName>
    </recommendedName>
</protein>
<sequence length="141" mass="15591">MQSDDPTVIRSLAVHTDDVVAALEANAARDAGAVLRVTPPFNGRMRARLHLAGGEGAYDTDPEPIHLAPERLVDDEAPPYPTPDETEDELRERGEYSTDRHREYHAERVDTWREALRDHLVERTAVPAVAAGHDVDVLPLG</sequence>
<dbReference type="InterPro" id="IPR058322">
    <property type="entry name" value="DUF8009"/>
</dbReference>
<feature type="region of interest" description="Disordered" evidence="1">
    <location>
        <begin position="53"/>
        <end position="102"/>
    </location>
</feature>
<dbReference type="GeneID" id="74943252"/>
<accession>A0A9E7U385</accession>
<gene>
    <name evidence="3" type="ORF">N0B31_12480</name>
</gene>
<reference evidence="3" key="1">
    <citation type="submission" date="2022-09" db="EMBL/GenBank/DDBJ databases">
        <title>Diverse halophilic archaea isolated from saline environments.</title>
        <authorList>
            <person name="Cui H.-L."/>
        </authorList>
    </citation>
    <scope>NUCLEOTIDE SEQUENCE</scope>
    <source>
        <strain evidence="3">ZS-35-S2</strain>
    </source>
</reference>
<keyword evidence="4" id="KW-1185">Reference proteome</keyword>
<dbReference type="Proteomes" id="UP001057580">
    <property type="component" value="Chromosome"/>
</dbReference>
<dbReference type="KEGG" id="ssai:N0B31_12480"/>
<organism evidence="3 4">
    <name type="scientific">Salinirubellus salinus</name>
    <dbReference type="NCBI Taxonomy" id="1364945"/>
    <lineage>
        <taxon>Archaea</taxon>
        <taxon>Methanobacteriati</taxon>
        <taxon>Methanobacteriota</taxon>
        <taxon>Stenosarchaea group</taxon>
        <taxon>Halobacteria</taxon>
        <taxon>Halobacteriales</taxon>
        <taxon>Natronomonadaceae</taxon>
        <taxon>Salinirubellus</taxon>
    </lineage>
</organism>
<dbReference type="EMBL" id="CP104003">
    <property type="protein sequence ID" value="UWM52965.1"/>
    <property type="molecule type" value="Genomic_DNA"/>
</dbReference>
<dbReference type="RefSeq" id="WP_260591960.1">
    <property type="nucleotide sequence ID" value="NZ_CP104003.1"/>
</dbReference>
<evidence type="ECO:0000313" key="4">
    <source>
        <dbReference type="Proteomes" id="UP001057580"/>
    </source>
</evidence>
<feature type="compositionally biased region" description="Basic and acidic residues" evidence="1">
    <location>
        <begin position="90"/>
        <end position="102"/>
    </location>
</feature>
<evidence type="ECO:0000313" key="3">
    <source>
        <dbReference type="EMBL" id="UWM52965.1"/>
    </source>
</evidence>
<evidence type="ECO:0000256" key="1">
    <source>
        <dbReference type="SAM" id="MobiDB-lite"/>
    </source>
</evidence>
<proteinExistence type="predicted"/>
<feature type="domain" description="DUF8009" evidence="2">
    <location>
        <begin position="3"/>
        <end position="140"/>
    </location>
</feature>
<name>A0A9E7U385_9EURY</name>
<evidence type="ECO:0000259" key="2">
    <source>
        <dbReference type="Pfam" id="PF26033"/>
    </source>
</evidence>
<dbReference type="Pfam" id="PF26033">
    <property type="entry name" value="DUF8009"/>
    <property type="match status" value="1"/>
</dbReference>